<protein>
    <submittedName>
        <fullName evidence="1">Uncharacterized protein</fullName>
    </submittedName>
</protein>
<evidence type="ECO:0000313" key="1">
    <source>
        <dbReference type="EMBL" id="GIX93517.1"/>
    </source>
</evidence>
<dbReference type="Proteomes" id="UP001054837">
    <property type="component" value="Unassembled WGS sequence"/>
</dbReference>
<comment type="caution">
    <text evidence="1">The sequence shown here is derived from an EMBL/GenBank/DDBJ whole genome shotgun (WGS) entry which is preliminary data.</text>
</comment>
<sequence length="177" mass="20122">MEVVEDEWWRRTERDATMDYSVRESAPGASNSELMDTTCAAIQSELLASPTFPEKQSNFSDVERCARISTAIKKKDIAQNLYDAYAAALTGYSSDDNDLKEMKIRHDDLQLAKMEDHFYSMIRGSLTEPRRKPNHDDVIWGFFLSVKLVDLGTYTVSAAIDDRTLKLLWLGDGRNSI</sequence>
<gene>
    <name evidence="1" type="primary">AVEN_22888_1</name>
    <name evidence="1" type="ORF">CDAR_121651</name>
</gene>
<reference evidence="1 2" key="1">
    <citation type="submission" date="2021-06" db="EMBL/GenBank/DDBJ databases">
        <title>Caerostris darwini draft genome.</title>
        <authorList>
            <person name="Kono N."/>
            <person name="Arakawa K."/>
        </authorList>
    </citation>
    <scope>NUCLEOTIDE SEQUENCE [LARGE SCALE GENOMIC DNA]</scope>
</reference>
<accession>A0AAV4P8E1</accession>
<keyword evidence="2" id="KW-1185">Reference proteome</keyword>
<dbReference type="AlphaFoldDB" id="A0AAV4P8E1"/>
<dbReference type="EMBL" id="BPLQ01002498">
    <property type="protein sequence ID" value="GIX93517.1"/>
    <property type="molecule type" value="Genomic_DNA"/>
</dbReference>
<evidence type="ECO:0000313" key="2">
    <source>
        <dbReference type="Proteomes" id="UP001054837"/>
    </source>
</evidence>
<organism evidence="1 2">
    <name type="scientific">Caerostris darwini</name>
    <dbReference type="NCBI Taxonomy" id="1538125"/>
    <lineage>
        <taxon>Eukaryota</taxon>
        <taxon>Metazoa</taxon>
        <taxon>Ecdysozoa</taxon>
        <taxon>Arthropoda</taxon>
        <taxon>Chelicerata</taxon>
        <taxon>Arachnida</taxon>
        <taxon>Araneae</taxon>
        <taxon>Araneomorphae</taxon>
        <taxon>Entelegynae</taxon>
        <taxon>Araneoidea</taxon>
        <taxon>Araneidae</taxon>
        <taxon>Caerostris</taxon>
    </lineage>
</organism>
<name>A0AAV4P8E1_9ARAC</name>
<proteinExistence type="predicted"/>